<evidence type="ECO:0000256" key="5">
    <source>
        <dbReference type="ARBA" id="ARBA00023157"/>
    </source>
</evidence>
<evidence type="ECO:0000313" key="13">
    <source>
        <dbReference type="Proteomes" id="UP000595064"/>
    </source>
</evidence>
<feature type="domain" description="Disulphide bond isomerase DsbC/G N-terminal" evidence="8">
    <location>
        <begin position="21"/>
        <end position="88"/>
    </location>
</feature>
<geneLocation type="plasmid" evidence="10 13">
    <name>unnamed</name>
</geneLocation>
<evidence type="ECO:0000256" key="1">
    <source>
        <dbReference type="ARBA" id="ARBA00004418"/>
    </source>
</evidence>
<dbReference type="InterPro" id="IPR036249">
    <property type="entry name" value="Thioredoxin-like_sf"/>
</dbReference>
<dbReference type="RefSeq" id="WP_065345270.1">
    <property type="nucleotide sequence ID" value="NZ_CP065749.1"/>
</dbReference>
<dbReference type="Gene3D" id="3.10.450.70">
    <property type="entry name" value="Disulphide bond isomerase, DsbC/G, N-terminal"/>
    <property type="match status" value="1"/>
</dbReference>
<dbReference type="InterPro" id="IPR018950">
    <property type="entry name" value="DiS-bond_isomerase_DsbC/G_N"/>
</dbReference>
<dbReference type="Proteomes" id="UP000183417">
    <property type="component" value="Unassembled WGS sequence"/>
</dbReference>
<evidence type="ECO:0000256" key="3">
    <source>
        <dbReference type="ARBA" id="ARBA00022729"/>
    </source>
</evidence>
<proteinExistence type="inferred from homology"/>
<dbReference type="PANTHER" id="PTHR35272">
    <property type="entry name" value="THIOL:DISULFIDE INTERCHANGE PROTEIN DSBC-RELATED"/>
    <property type="match status" value="1"/>
</dbReference>
<feature type="signal peptide" evidence="7">
    <location>
        <begin position="1"/>
        <end position="22"/>
    </location>
</feature>
<dbReference type="Pfam" id="PF10411">
    <property type="entry name" value="DsbC_N"/>
    <property type="match status" value="1"/>
</dbReference>
<dbReference type="InterPro" id="IPR051470">
    <property type="entry name" value="Thiol:disulfide_interchange"/>
</dbReference>
<dbReference type="CDD" id="cd03020">
    <property type="entry name" value="DsbA_DsbC_DsbG"/>
    <property type="match status" value="1"/>
</dbReference>
<comment type="similarity">
    <text evidence="2 7">Belongs to the thioredoxin family. DsbC subfamily.</text>
</comment>
<keyword evidence="6 7" id="KW-0676">Redox-active center</keyword>
<evidence type="ECO:0000256" key="4">
    <source>
        <dbReference type="ARBA" id="ARBA00022764"/>
    </source>
</evidence>
<name>A0A1H3ULD8_9BURK</name>
<dbReference type="EMBL" id="CP065749">
    <property type="protein sequence ID" value="QPS84881.1"/>
    <property type="molecule type" value="Genomic_DNA"/>
</dbReference>
<keyword evidence="3 7" id="KW-0732">Signal</keyword>
<comment type="subcellular location">
    <subcellularLocation>
        <location evidence="1 7">Periplasm</location>
    </subcellularLocation>
</comment>
<feature type="chain" id="PRO_5044514195" description="Thiol:disulfide interchange protein" evidence="7">
    <location>
        <begin position="23"/>
        <end position="244"/>
    </location>
</feature>
<dbReference type="AlphaFoldDB" id="A0A1H3ULD8"/>
<accession>A0A1H3ULD8</accession>
<dbReference type="InterPro" id="IPR012336">
    <property type="entry name" value="Thioredoxin-like_fold"/>
</dbReference>
<dbReference type="EMBL" id="FNPE01000051">
    <property type="protein sequence ID" value="SDZ62655.1"/>
    <property type="molecule type" value="Genomic_DNA"/>
</dbReference>
<evidence type="ECO:0000259" key="8">
    <source>
        <dbReference type="Pfam" id="PF10411"/>
    </source>
</evidence>
<dbReference type="InterPro" id="IPR009094">
    <property type="entry name" value="DiS-bond_isomerase_DsbC/G_N_sf"/>
</dbReference>
<organism evidence="11 12">
    <name type="scientific">Delftia lacustris</name>
    <dbReference type="NCBI Taxonomy" id="558537"/>
    <lineage>
        <taxon>Bacteria</taxon>
        <taxon>Pseudomonadati</taxon>
        <taxon>Pseudomonadota</taxon>
        <taxon>Betaproteobacteria</taxon>
        <taxon>Burkholderiales</taxon>
        <taxon>Comamonadaceae</taxon>
        <taxon>Delftia</taxon>
    </lineage>
</organism>
<keyword evidence="13" id="KW-1185">Reference proteome</keyword>
<reference evidence="10 13" key="2">
    <citation type="submission" date="2020-12" db="EMBL/GenBank/DDBJ databases">
        <title>FDA dAtabase for Regulatory Grade micrObial Sequences (FDA-ARGOS): Supporting development and validation of Infectious Disease Dx tests.</title>
        <authorList>
            <person name="Sproer C."/>
            <person name="Gronow S."/>
            <person name="Severitt S."/>
            <person name="Schroder I."/>
            <person name="Tallon L."/>
            <person name="Sadzewicz L."/>
            <person name="Zhao X."/>
            <person name="Boylan J."/>
            <person name="Ott S."/>
            <person name="Bowen H."/>
            <person name="Vavikolanu K."/>
            <person name="Mehta A."/>
            <person name="Aluvathingal J."/>
            <person name="Nadendla S."/>
            <person name="Lowell S."/>
            <person name="Myers T."/>
            <person name="Yan Y."/>
            <person name="Sichtig H."/>
        </authorList>
    </citation>
    <scope>NUCLEOTIDE SEQUENCE [LARGE SCALE GENOMIC DNA]</scope>
    <source>
        <strain evidence="10 13">FDAARGOS_890</strain>
        <plasmid evidence="10 13">unnamed</plasmid>
    </source>
</reference>
<dbReference type="Gene3D" id="3.40.30.10">
    <property type="entry name" value="Glutaredoxin"/>
    <property type="match status" value="1"/>
</dbReference>
<keyword evidence="4 7" id="KW-0574">Periplasm</keyword>
<feature type="domain" description="Thioredoxin-like fold" evidence="9">
    <location>
        <begin position="114"/>
        <end position="239"/>
    </location>
</feature>
<dbReference type="GO" id="GO:0042597">
    <property type="term" value="C:periplasmic space"/>
    <property type="evidence" value="ECO:0007669"/>
    <property type="project" value="UniProtKB-SubCell"/>
</dbReference>
<evidence type="ECO:0000313" key="12">
    <source>
        <dbReference type="Proteomes" id="UP000183417"/>
    </source>
</evidence>
<gene>
    <name evidence="10" type="ORF">I6G47_32525</name>
    <name evidence="11" type="ORF">SAMN05421547_1515</name>
</gene>
<dbReference type="Pfam" id="PF13098">
    <property type="entry name" value="Thioredoxin_2"/>
    <property type="match status" value="1"/>
</dbReference>
<evidence type="ECO:0000313" key="10">
    <source>
        <dbReference type="EMBL" id="QPS84881.1"/>
    </source>
</evidence>
<dbReference type="KEGG" id="dla:I6G47_32525"/>
<reference evidence="11 12" key="1">
    <citation type="submission" date="2016-10" db="EMBL/GenBank/DDBJ databases">
        <authorList>
            <person name="de Groot N.N."/>
        </authorList>
    </citation>
    <scope>NUCLEOTIDE SEQUENCE [LARGE SCALE GENOMIC DNA]</scope>
    <source>
        <strain evidence="11 12">LMG 24775</strain>
    </source>
</reference>
<evidence type="ECO:0000256" key="6">
    <source>
        <dbReference type="ARBA" id="ARBA00023284"/>
    </source>
</evidence>
<dbReference type="Proteomes" id="UP000595064">
    <property type="component" value="Plasmid unnamed"/>
</dbReference>
<dbReference type="SUPFAM" id="SSF54423">
    <property type="entry name" value="DsbC/DsbG N-terminal domain-like"/>
    <property type="match status" value="1"/>
</dbReference>
<dbReference type="GeneID" id="94689028"/>
<keyword evidence="10" id="KW-0614">Plasmid</keyword>
<keyword evidence="5" id="KW-1015">Disulfide bond</keyword>
<evidence type="ECO:0000313" key="11">
    <source>
        <dbReference type="EMBL" id="SDZ62655.1"/>
    </source>
</evidence>
<comment type="function">
    <text evidence="7">Required for disulfide bond formation in some periplasmic proteins. Acts by transferring its disulfide bond to other proteins and is reduced in the process.</text>
</comment>
<dbReference type="SUPFAM" id="SSF52833">
    <property type="entry name" value="Thioredoxin-like"/>
    <property type="match status" value="1"/>
</dbReference>
<dbReference type="PANTHER" id="PTHR35272:SF3">
    <property type="entry name" value="THIOL:DISULFIDE INTERCHANGE PROTEIN DSBC"/>
    <property type="match status" value="1"/>
</dbReference>
<evidence type="ECO:0000256" key="2">
    <source>
        <dbReference type="ARBA" id="ARBA00009813"/>
    </source>
</evidence>
<dbReference type="InterPro" id="IPR033954">
    <property type="entry name" value="DiS-bond_Isoase_DsbC/G"/>
</dbReference>
<protein>
    <recommendedName>
        <fullName evidence="7">Thiol:disulfide interchange protein</fullName>
    </recommendedName>
</protein>
<evidence type="ECO:0000259" key="9">
    <source>
        <dbReference type="Pfam" id="PF13098"/>
    </source>
</evidence>
<sequence>MMISKLIAAALTLMATATLSHASPETDALSQKLMKSMPGLTIDSLSPSAIPGLYEVVSGGDVAYVTLDGVHMIQGTMFNVPARKNLSERTLSTQRAKALQDLDPASLIVYKASGPEKQVITVFTDPSCPYCHRLHDEIPKLNELGVTVRYALYARSGEGTLTSRQLSEVLCAADKKTALMRFFANPSLNSSGADCDQAQGLERIARAANQVGLKGTPHIVTNTGYASSGYMPAPELLRAIQQGS</sequence>
<evidence type="ECO:0000256" key="7">
    <source>
        <dbReference type="RuleBase" id="RU364038"/>
    </source>
</evidence>